<reference evidence="2 3" key="1">
    <citation type="journal article" date="2014" name="Agronomy (Basel)">
        <title>A Draft Genome Sequence for Ensete ventricosum, the Drought-Tolerant Tree Against Hunger.</title>
        <authorList>
            <person name="Harrison J."/>
            <person name="Moore K.A."/>
            <person name="Paszkiewicz K."/>
            <person name="Jones T."/>
            <person name="Grant M."/>
            <person name="Ambacheew D."/>
            <person name="Muzemil S."/>
            <person name="Studholme D.J."/>
        </authorList>
    </citation>
    <scope>NUCLEOTIDE SEQUENCE [LARGE SCALE GENOMIC DNA]</scope>
</reference>
<sequence>MELRSRGPQKETTIPLAKRQNHDGRLPPQVVYRRLEPLSPNRLVKPVKLSGSNRFMQKDVFNLMSIGVPNGHIWKLAGRGRGDSGRRQRGKRFRSPEAVSWYRQNRGYVV</sequence>
<name>A0A426XVF4_ENSVE</name>
<organism evidence="2 3">
    <name type="scientific">Ensete ventricosum</name>
    <name type="common">Abyssinian banana</name>
    <name type="synonym">Musa ensete</name>
    <dbReference type="NCBI Taxonomy" id="4639"/>
    <lineage>
        <taxon>Eukaryota</taxon>
        <taxon>Viridiplantae</taxon>
        <taxon>Streptophyta</taxon>
        <taxon>Embryophyta</taxon>
        <taxon>Tracheophyta</taxon>
        <taxon>Spermatophyta</taxon>
        <taxon>Magnoliopsida</taxon>
        <taxon>Liliopsida</taxon>
        <taxon>Zingiberales</taxon>
        <taxon>Musaceae</taxon>
        <taxon>Ensete</taxon>
    </lineage>
</organism>
<protein>
    <submittedName>
        <fullName evidence="2">Uncharacterized protein</fullName>
    </submittedName>
</protein>
<evidence type="ECO:0000313" key="2">
    <source>
        <dbReference type="EMBL" id="RRT43507.1"/>
    </source>
</evidence>
<feature type="region of interest" description="Disordered" evidence="1">
    <location>
        <begin position="1"/>
        <end position="26"/>
    </location>
</feature>
<dbReference type="EMBL" id="AMZH03017096">
    <property type="protein sequence ID" value="RRT43507.1"/>
    <property type="molecule type" value="Genomic_DNA"/>
</dbReference>
<evidence type="ECO:0000313" key="3">
    <source>
        <dbReference type="Proteomes" id="UP000287651"/>
    </source>
</evidence>
<proteinExistence type="predicted"/>
<evidence type="ECO:0000256" key="1">
    <source>
        <dbReference type="SAM" id="MobiDB-lite"/>
    </source>
</evidence>
<dbReference type="AlphaFoldDB" id="A0A426XVF4"/>
<comment type="caution">
    <text evidence="2">The sequence shown here is derived from an EMBL/GenBank/DDBJ whole genome shotgun (WGS) entry which is preliminary data.</text>
</comment>
<gene>
    <name evidence="2" type="ORF">B296_00050823</name>
</gene>
<accession>A0A426XVF4</accession>
<feature type="region of interest" description="Disordered" evidence="1">
    <location>
        <begin position="76"/>
        <end position="97"/>
    </location>
</feature>
<dbReference type="Proteomes" id="UP000287651">
    <property type="component" value="Unassembled WGS sequence"/>
</dbReference>